<gene>
    <name evidence="1" type="ORF">FRZ06_06195</name>
</gene>
<evidence type="ECO:0000313" key="1">
    <source>
        <dbReference type="EMBL" id="QOX62959.1"/>
    </source>
</evidence>
<keyword evidence="1" id="KW-0808">Transferase</keyword>
<accession>A0ACD1A968</accession>
<protein>
    <submittedName>
        <fullName evidence="1">Acyltransferase family protein</fullName>
    </submittedName>
</protein>
<dbReference type="EMBL" id="CP042469">
    <property type="protein sequence ID" value="QOX62959.1"/>
    <property type="molecule type" value="Genomic_DNA"/>
</dbReference>
<name>A0ACD1A968_9FIRM</name>
<keyword evidence="2" id="KW-1185">Reference proteome</keyword>
<organism evidence="1 2">
    <name type="scientific">Anoxybacterium hadale</name>
    <dbReference type="NCBI Taxonomy" id="3408580"/>
    <lineage>
        <taxon>Bacteria</taxon>
        <taxon>Bacillati</taxon>
        <taxon>Bacillota</taxon>
        <taxon>Clostridia</taxon>
        <taxon>Peptostreptococcales</taxon>
        <taxon>Anaerovoracaceae</taxon>
        <taxon>Anoxybacterium</taxon>
    </lineage>
</organism>
<sequence length="345" mass="39784">MEGKIKLAESIGNRNYLFDNIKAILIFSVVLAHYFRASTSFDMEDLEGIVYITSFSYIMQAFFFISGYFSGDPQKCRDNAFKTFLYPYLILMPIMFGIRYLVFGDAHFDLTLPTMALWYLLTLFFYRYFLIDLIKIKNILLISFFVSLTAGFIPFFDSTLALGRTLAFLPFFLMGYYCKEEWIEKIRRIPKAASMMTLAILLFFIAALTVLEAVPLEAFHMKNSYGATGLGNLEGAAIRLLLSAISLVWIIIFINLLPRRNTFLAMIGQNTMTVYILHIIIRYFVKAFGFPFDNSGVSFLLLAVLAVLSVWLFSRPLAAALYHHFMDKLYRWTVVIPRTLIRQIL</sequence>
<reference evidence="1" key="1">
    <citation type="submission" date="2019-08" db="EMBL/GenBank/DDBJ databases">
        <title>Genome sequence of Clostridiales bacterium MT110.</title>
        <authorList>
            <person name="Cao J."/>
        </authorList>
    </citation>
    <scope>NUCLEOTIDE SEQUENCE</scope>
    <source>
        <strain evidence="1">MT110</strain>
    </source>
</reference>
<evidence type="ECO:0000313" key="2">
    <source>
        <dbReference type="Proteomes" id="UP000594014"/>
    </source>
</evidence>
<keyword evidence="1" id="KW-0012">Acyltransferase</keyword>
<dbReference type="Proteomes" id="UP000594014">
    <property type="component" value="Chromosome"/>
</dbReference>
<proteinExistence type="predicted"/>